<dbReference type="SUPFAM" id="SSF101941">
    <property type="entry name" value="NAC domain"/>
    <property type="match status" value="1"/>
</dbReference>
<dbReference type="PANTHER" id="PTHR31719">
    <property type="entry name" value="NAC TRANSCRIPTION FACTOR 56"/>
    <property type="match status" value="1"/>
</dbReference>
<feature type="domain" description="NAC" evidence="7">
    <location>
        <begin position="8"/>
        <end position="160"/>
    </location>
</feature>
<dbReference type="Pfam" id="PF02365">
    <property type="entry name" value="NAM"/>
    <property type="match status" value="1"/>
</dbReference>
<name>A0A3B6IR51_WHEAT</name>
<evidence type="ECO:0000256" key="5">
    <source>
        <dbReference type="ARBA" id="ARBA00023242"/>
    </source>
</evidence>
<dbReference type="PANTHER" id="PTHR31719:SF43">
    <property type="entry name" value="NAC TRANSCRIPTION FACTOR 56"/>
    <property type="match status" value="1"/>
</dbReference>
<dbReference type="InterPro" id="IPR003441">
    <property type="entry name" value="NAC-dom"/>
</dbReference>
<feature type="region of interest" description="Disordered" evidence="6">
    <location>
        <begin position="189"/>
        <end position="263"/>
    </location>
</feature>
<feature type="compositionally biased region" description="Basic and acidic residues" evidence="6">
    <location>
        <begin position="456"/>
        <end position="466"/>
    </location>
</feature>
<evidence type="ECO:0000259" key="7">
    <source>
        <dbReference type="PROSITE" id="PS51005"/>
    </source>
</evidence>
<keyword evidence="3" id="KW-0238">DNA-binding</keyword>
<dbReference type="Gene3D" id="2.170.150.80">
    <property type="entry name" value="NAC domain"/>
    <property type="match status" value="1"/>
</dbReference>
<evidence type="ECO:0000256" key="6">
    <source>
        <dbReference type="SAM" id="MobiDB-lite"/>
    </source>
</evidence>
<feature type="compositionally biased region" description="Low complexity" evidence="6">
    <location>
        <begin position="337"/>
        <end position="352"/>
    </location>
</feature>
<feature type="region of interest" description="Disordered" evidence="6">
    <location>
        <begin position="451"/>
        <end position="548"/>
    </location>
</feature>
<feature type="compositionally biased region" description="Low complexity" evidence="6">
    <location>
        <begin position="194"/>
        <end position="205"/>
    </location>
</feature>
<feature type="compositionally biased region" description="Acidic residues" evidence="6">
    <location>
        <begin position="467"/>
        <end position="476"/>
    </location>
</feature>
<accession>A0A3B6IR51</accession>
<dbReference type="GO" id="GO:0005634">
    <property type="term" value="C:nucleus"/>
    <property type="evidence" value="ECO:0007669"/>
    <property type="project" value="UniProtKB-SubCell"/>
</dbReference>
<evidence type="ECO:0000256" key="1">
    <source>
        <dbReference type="ARBA" id="ARBA00004123"/>
    </source>
</evidence>
<evidence type="ECO:0000256" key="3">
    <source>
        <dbReference type="ARBA" id="ARBA00023125"/>
    </source>
</evidence>
<protein>
    <recommendedName>
        <fullName evidence="7">NAC domain-containing protein</fullName>
    </recommendedName>
</protein>
<sequence length="548" mass="61293">MTDPYRALCFGMRFNPKGEEAIAVYLVPWLLRQPLPDTAVIIHEAEVYKSEPKDLAAVWPRLPNTHHRFFFTTCRRQKAGSGFRMKRTAGAGRWVTSDKTEVKNSADETIGYHEKLRYEYKGQSGKSEWLMDEYHCRGFDEYALLHDGKEERVLCRLYVSPNAKPGSVALQQSAAADHLMPHQRSICRGVRGIQGPPKQQQQLPRRPQEQVAVPPATTQTQAQAGMRKPAPQVADRQSPMWSSATASPKPGYVARQQAATGDHRLRVEEPAIMAAPRPQARPQQVMTKPATPRGLALSSGQQQQGRVTVPAPMTTQQAAKRPAPPIAEPPQPKRMRAAALAPAVKPASAAPPRQSILSWEPAKRPSWLPPQQPNFLSAPLPQRQATKDKEGQSTIRQEGHTRTIQQKACNEDTDEVLPEKAQDVDGKIIQQDGDEEEFARFLDDVLEVAPEETEDVDGKIMQKDGDKEEEQEEGDDDFARFLGDELEIAPEETEDVEGKADQQDGDEEDDFARFLDEELETAPEETEDVQGKAIEKDGDEEEHMSTLW</sequence>
<dbReference type="Gramene" id="TraesCLE_scaffold_018770_01G000100.1">
    <property type="protein sequence ID" value="TraesCLE_scaffold_018770_01G000100.1"/>
    <property type="gene ID" value="TraesCLE_scaffold_018770_01G000100"/>
</dbReference>
<reference evidence="8" key="2">
    <citation type="submission" date="2018-10" db="UniProtKB">
        <authorList>
            <consortium name="EnsemblPlants"/>
        </authorList>
    </citation>
    <scope>IDENTIFICATION</scope>
</reference>
<feature type="compositionally biased region" description="Pro residues" evidence="6">
    <location>
        <begin position="322"/>
        <end position="332"/>
    </location>
</feature>
<keyword evidence="9" id="KW-1185">Reference proteome</keyword>
<dbReference type="Gramene" id="TraesCAD_scaffold_048271_01G000400.1">
    <property type="protein sequence ID" value="TraesCAD_scaffold_048271_01G000400.1"/>
    <property type="gene ID" value="TraesCAD_scaffold_048271_01G000400"/>
</dbReference>
<dbReference type="AlphaFoldDB" id="A0A3B6IR51"/>
<feature type="compositionally biased region" description="Basic and acidic residues" evidence="6">
    <location>
        <begin position="385"/>
        <end position="401"/>
    </location>
</feature>
<dbReference type="Gramene" id="TraesROB_scaffold_027778_01G000100.1">
    <property type="protein sequence ID" value="TraesROB_scaffold_027778_01G000100.1"/>
    <property type="gene ID" value="TraesROB_scaffold_027778_01G000100"/>
</dbReference>
<dbReference type="OrthoDB" id="696608at2759"/>
<feature type="region of interest" description="Disordered" evidence="6">
    <location>
        <begin position="276"/>
        <end position="403"/>
    </location>
</feature>
<organism evidence="8">
    <name type="scientific">Triticum aestivum</name>
    <name type="common">Wheat</name>
    <dbReference type="NCBI Taxonomy" id="4565"/>
    <lineage>
        <taxon>Eukaryota</taxon>
        <taxon>Viridiplantae</taxon>
        <taxon>Streptophyta</taxon>
        <taxon>Embryophyta</taxon>
        <taxon>Tracheophyta</taxon>
        <taxon>Spermatophyta</taxon>
        <taxon>Magnoliopsida</taxon>
        <taxon>Liliopsida</taxon>
        <taxon>Poales</taxon>
        <taxon>Poaceae</taxon>
        <taxon>BOP clade</taxon>
        <taxon>Pooideae</taxon>
        <taxon>Triticodae</taxon>
        <taxon>Triticeae</taxon>
        <taxon>Triticinae</taxon>
        <taxon>Triticum</taxon>
    </lineage>
</organism>
<dbReference type="Gramene" id="TraesCS4B03G0310200.1">
    <property type="protein sequence ID" value="TraesCS4B03G0310200.1.CDS1"/>
    <property type="gene ID" value="TraesCS4B03G0310200"/>
</dbReference>
<keyword evidence="4" id="KW-0804">Transcription</keyword>
<evidence type="ECO:0000256" key="2">
    <source>
        <dbReference type="ARBA" id="ARBA00023015"/>
    </source>
</evidence>
<dbReference type="GO" id="GO:0003677">
    <property type="term" value="F:DNA binding"/>
    <property type="evidence" value="ECO:0007669"/>
    <property type="project" value="UniProtKB-KW"/>
</dbReference>
<keyword evidence="2" id="KW-0805">Transcription regulation</keyword>
<dbReference type="InterPro" id="IPR036093">
    <property type="entry name" value="NAC_dom_sf"/>
</dbReference>
<reference evidence="8" key="1">
    <citation type="submission" date="2018-08" db="EMBL/GenBank/DDBJ databases">
        <authorList>
            <person name="Rossello M."/>
        </authorList>
    </citation>
    <scope>NUCLEOTIDE SEQUENCE [LARGE SCALE GENOMIC DNA]</scope>
    <source>
        <strain evidence="8">cv. Chinese Spring</strain>
    </source>
</reference>
<dbReference type="Proteomes" id="UP000019116">
    <property type="component" value="Chromosome 4B"/>
</dbReference>
<dbReference type="Gramene" id="TraesWEE_scaffold_027594_01G000100.1">
    <property type="protein sequence ID" value="TraesWEE_scaffold_027594_01G000100.1"/>
    <property type="gene ID" value="TraesWEE_scaffold_027594_01G000100"/>
</dbReference>
<evidence type="ECO:0000313" key="9">
    <source>
        <dbReference type="Proteomes" id="UP000019116"/>
    </source>
</evidence>
<keyword evidence="5" id="KW-0539">Nucleus</keyword>
<dbReference type="Gramene" id="TraesCS4B02G132500.1">
    <property type="protein sequence ID" value="TraesCS4B02G132500.1.cds1"/>
    <property type="gene ID" value="TraesCS4B02G132500"/>
</dbReference>
<evidence type="ECO:0000256" key="4">
    <source>
        <dbReference type="ARBA" id="ARBA00023163"/>
    </source>
</evidence>
<dbReference type="EnsemblPlants" id="TraesCS4B02G132500.1">
    <property type="protein sequence ID" value="TraesCS4B02G132500.1.cds1"/>
    <property type="gene ID" value="TraesCS4B02G132500"/>
</dbReference>
<feature type="compositionally biased region" description="Acidic residues" evidence="6">
    <location>
        <begin position="517"/>
        <end position="528"/>
    </location>
</feature>
<evidence type="ECO:0000313" key="8">
    <source>
        <dbReference type="EnsemblPlants" id="TraesCS4B02G132500.1.cds1"/>
    </source>
</evidence>
<dbReference type="PROSITE" id="PS51005">
    <property type="entry name" value="NAC"/>
    <property type="match status" value="1"/>
</dbReference>
<comment type="subcellular location">
    <subcellularLocation>
        <location evidence="1">Nucleus</location>
    </subcellularLocation>
</comment>
<dbReference type="GO" id="GO:0006355">
    <property type="term" value="P:regulation of DNA-templated transcription"/>
    <property type="evidence" value="ECO:0007669"/>
    <property type="project" value="InterPro"/>
</dbReference>
<proteinExistence type="predicted"/>
<feature type="compositionally biased region" description="Acidic residues" evidence="6">
    <location>
        <begin position="484"/>
        <end position="495"/>
    </location>
</feature>
<dbReference type="STRING" id="4565.A0A3B6IR51"/>